<gene>
    <name evidence="3" type="ORF">HRI_003556300</name>
</gene>
<comment type="caution">
    <text evidence="3">The sequence shown here is derived from an EMBL/GenBank/DDBJ whole genome shotgun (WGS) entry which is preliminary data.</text>
</comment>
<feature type="transmembrane region" description="Helical" evidence="2">
    <location>
        <begin position="158"/>
        <end position="180"/>
    </location>
</feature>
<proteinExistence type="predicted"/>
<keyword evidence="2" id="KW-0472">Membrane</keyword>
<dbReference type="PANTHER" id="PTHR31061:SF23">
    <property type="entry name" value="OS05G0155700 PROTEIN"/>
    <property type="match status" value="1"/>
</dbReference>
<keyword evidence="4" id="KW-1185">Reference proteome</keyword>
<evidence type="ECO:0000256" key="2">
    <source>
        <dbReference type="SAM" id="Phobius"/>
    </source>
</evidence>
<feature type="transmembrane region" description="Helical" evidence="2">
    <location>
        <begin position="404"/>
        <end position="424"/>
    </location>
</feature>
<feature type="transmembrane region" description="Helical" evidence="2">
    <location>
        <begin position="119"/>
        <end position="138"/>
    </location>
</feature>
<evidence type="ECO:0000313" key="3">
    <source>
        <dbReference type="EMBL" id="GMI98870.1"/>
    </source>
</evidence>
<keyword evidence="2" id="KW-1133">Transmembrane helix</keyword>
<feature type="region of interest" description="Disordered" evidence="1">
    <location>
        <begin position="1"/>
        <end position="41"/>
    </location>
</feature>
<dbReference type="Proteomes" id="UP001165190">
    <property type="component" value="Unassembled WGS sequence"/>
</dbReference>
<evidence type="ECO:0000256" key="1">
    <source>
        <dbReference type="SAM" id="MobiDB-lite"/>
    </source>
</evidence>
<sequence>MSSEIAIEEQGRQPLLYSTPTNGNEEEIVTSSSSNGPDALKNTSSNQRLLSLDVFRGLTVALMILVDDAGGAFPSINHAPWFGVTIADFVMPFFLFGVGVSISLVFKKVSSKPLATKKVVFRTVKLFLLGLFLQGGYFHGRNNLAYGVDVAKIRWLGVLQRISIGYLLASITEIWLVKNITVDSPIAFVRKYYVQWIVATLLLSFYMCLLYGLYVPNWEFQAPSLTRSTNGPQIVRCGVRGSLEPPCNAVGYIDRYFLGEQHLYQRPVYRRTKECSVNSPDYGPLPPHSPEWCLAPFDPEGILSSLMAVLTCFVGLHFGHILLHYKGQMHTVVMWSMSSFMLLISGFGLQVLGIPFSKPLYTLSYMCITAGASGLFLTIIFYMVDVKHFRKPVVLLQWMGMNALIIYALAACDIFPAAVQGFYWHSPENNLVDGVESLLQAILHSSKWGTFVFVLLGILFWCLVGGFLHMKGIYIKL</sequence>
<organism evidence="3 4">
    <name type="scientific">Hibiscus trionum</name>
    <name type="common">Flower of an hour</name>
    <dbReference type="NCBI Taxonomy" id="183268"/>
    <lineage>
        <taxon>Eukaryota</taxon>
        <taxon>Viridiplantae</taxon>
        <taxon>Streptophyta</taxon>
        <taxon>Embryophyta</taxon>
        <taxon>Tracheophyta</taxon>
        <taxon>Spermatophyta</taxon>
        <taxon>Magnoliopsida</taxon>
        <taxon>eudicotyledons</taxon>
        <taxon>Gunneridae</taxon>
        <taxon>Pentapetalae</taxon>
        <taxon>rosids</taxon>
        <taxon>malvids</taxon>
        <taxon>Malvales</taxon>
        <taxon>Malvaceae</taxon>
        <taxon>Malvoideae</taxon>
        <taxon>Hibiscus</taxon>
    </lineage>
</organism>
<protein>
    <recommendedName>
        <fullName evidence="5">Heparan-alpha-glucosaminide N-acetyltransferase catalytic domain-containing protein</fullName>
    </recommendedName>
</protein>
<dbReference type="PANTHER" id="PTHR31061">
    <property type="entry name" value="LD22376P"/>
    <property type="match status" value="1"/>
</dbReference>
<feature type="transmembrane region" description="Helical" evidence="2">
    <location>
        <begin position="192"/>
        <end position="214"/>
    </location>
</feature>
<accession>A0A9W7MI88</accession>
<dbReference type="EMBL" id="BSYR01000033">
    <property type="protein sequence ID" value="GMI98870.1"/>
    <property type="molecule type" value="Genomic_DNA"/>
</dbReference>
<dbReference type="OrthoDB" id="2149840at2759"/>
<name>A0A9W7MI88_HIBTR</name>
<feature type="transmembrane region" description="Helical" evidence="2">
    <location>
        <begin position="448"/>
        <end position="468"/>
    </location>
</feature>
<evidence type="ECO:0000313" key="4">
    <source>
        <dbReference type="Proteomes" id="UP001165190"/>
    </source>
</evidence>
<dbReference type="AlphaFoldDB" id="A0A9W7MI88"/>
<feature type="transmembrane region" description="Helical" evidence="2">
    <location>
        <begin position="362"/>
        <end position="384"/>
    </location>
</feature>
<feature type="transmembrane region" description="Helical" evidence="2">
    <location>
        <begin position="335"/>
        <end position="356"/>
    </location>
</feature>
<evidence type="ECO:0008006" key="5">
    <source>
        <dbReference type="Google" id="ProtNLM"/>
    </source>
</evidence>
<feature type="compositionally biased region" description="Polar residues" evidence="1">
    <location>
        <begin position="16"/>
        <end position="41"/>
    </location>
</feature>
<feature type="transmembrane region" description="Helical" evidence="2">
    <location>
        <begin position="302"/>
        <end position="323"/>
    </location>
</feature>
<reference evidence="3" key="1">
    <citation type="submission" date="2023-05" db="EMBL/GenBank/DDBJ databases">
        <title>Genome and transcriptome analyses reveal genes involved in the formation of fine ridges on petal epidermal cells in Hibiscus trionum.</title>
        <authorList>
            <person name="Koshimizu S."/>
            <person name="Masuda S."/>
            <person name="Ishii T."/>
            <person name="Shirasu K."/>
            <person name="Hoshino A."/>
            <person name="Arita M."/>
        </authorList>
    </citation>
    <scope>NUCLEOTIDE SEQUENCE</scope>
    <source>
        <strain evidence="3">Hamamatsu line</strain>
    </source>
</reference>
<feature type="transmembrane region" description="Helical" evidence="2">
    <location>
        <begin position="86"/>
        <end position="107"/>
    </location>
</feature>
<keyword evidence="2" id="KW-0812">Transmembrane</keyword>